<organism evidence="6 7">
    <name type="scientific">Chitinophaga eiseniae</name>
    <dbReference type="NCBI Taxonomy" id="634771"/>
    <lineage>
        <taxon>Bacteria</taxon>
        <taxon>Pseudomonadati</taxon>
        <taxon>Bacteroidota</taxon>
        <taxon>Chitinophagia</taxon>
        <taxon>Chitinophagales</taxon>
        <taxon>Chitinophagaceae</taxon>
        <taxon>Chitinophaga</taxon>
    </lineage>
</organism>
<keyword evidence="7" id="KW-1185">Reference proteome</keyword>
<dbReference type="InterPro" id="IPR013249">
    <property type="entry name" value="RNA_pol_sigma70_r4_t2"/>
</dbReference>
<dbReference type="PANTHER" id="PTHR43133:SF46">
    <property type="entry name" value="RNA POLYMERASE SIGMA-70 FACTOR ECF SUBFAMILY"/>
    <property type="match status" value="1"/>
</dbReference>
<dbReference type="GO" id="GO:0016987">
    <property type="term" value="F:sigma factor activity"/>
    <property type="evidence" value="ECO:0007669"/>
    <property type="project" value="UniProtKB-KW"/>
</dbReference>
<evidence type="ECO:0000256" key="4">
    <source>
        <dbReference type="ARBA" id="ARBA00023163"/>
    </source>
</evidence>
<reference evidence="6 7" key="1">
    <citation type="submission" date="2020-04" db="EMBL/GenBank/DDBJ databases">
        <authorList>
            <person name="Yin C."/>
        </authorList>
    </citation>
    <scope>NUCLEOTIDE SEQUENCE [LARGE SCALE GENOMIC DNA]</scope>
    <source>
        <strain evidence="6 7">Ak56</strain>
    </source>
</reference>
<name>A0A847SNV9_9BACT</name>
<dbReference type="NCBIfam" id="TIGR02937">
    <property type="entry name" value="sigma70-ECF"/>
    <property type="match status" value="1"/>
</dbReference>
<dbReference type="EMBL" id="JABAHZ010000007">
    <property type="protein sequence ID" value="NLR81934.1"/>
    <property type="molecule type" value="Genomic_DNA"/>
</dbReference>
<keyword evidence="4" id="KW-0804">Transcription</keyword>
<evidence type="ECO:0000313" key="6">
    <source>
        <dbReference type="EMBL" id="NLR81934.1"/>
    </source>
</evidence>
<comment type="caution">
    <text evidence="6">The sequence shown here is derived from an EMBL/GenBank/DDBJ whole genome shotgun (WGS) entry which is preliminary data.</text>
</comment>
<dbReference type="GO" id="GO:0006352">
    <property type="term" value="P:DNA-templated transcription initiation"/>
    <property type="evidence" value="ECO:0007669"/>
    <property type="project" value="InterPro"/>
</dbReference>
<keyword evidence="2" id="KW-0805">Transcription regulation</keyword>
<gene>
    <name evidence="6" type="ORF">HGH91_25170</name>
</gene>
<dbReference type="GO" id="GO:0003677">
    <property type="term" value="F:DNA binding"/>
    <property type="evidence" value="ECO:0007669"/>
    <property type="project" value="InterPro"/>
</dbReference>
<accession>A0A847SNV9</accession>
<dbReference type="SUPFAM" id="SSF88946">
    <property type="entry name" value="Sigma2 domain of RNA polymerase sigma factors"/>
    <property type="match status" value="1"/>
</dbReference>
<evidence type="ECO:0000256" key="1">
    <source>
        <dbReference type="ARBA" id="ARBA00010641"/>
    </source>
</evidence>
<dbReference type="Gene3D" id="1.10.10.10">
    <property type="entry name" value="Winged helix-like DNA-binding domain superfamily/Winged helix DNA-binding domain"/>
    <property type="match status" value="1"/>
</dbReference>
<dbReference type="Proteomes" id="UP000552864">
    <property type="component" value="Unassembled WGS sequence"/>
</dbReference>
<dbReference type="PANTHER" id="PTHR43133">
    <property type="entry name" value="RNA POLYMERASE ECF-TYPE SIGMA FACTO"/>
    <property type="match status" value="1"/>
</dbReference>
<dbReference type="InterPro" id="IPR014284">
    <property type="entry name" value="RNA_pol_sigma-70_dom"/>
</dbReference>
<dbReference type="CDD" id="cd06171">
    <property type="entry name" value="Sigma70_r4"/>
    <property type="match status" value="1"/>
</dbReference>
<protein>
    <submittedName>
        <fullName evidence="6">Sigma-70 family RNA polymerase sigma factor</fullName>
    </submittedName>
</protein>
<dbReference type="Pfam" id="PF08281">
    <property type="entry name" value="Sigma70_r4_2"/>
    <property type="match status" value="1"/>
</dbReference>
<keyword evidence="3" id="KW-0731">Sigma factor</keyword>
<proteinExistence type="inferred from homology"/>
<sequence>MFSIQQQRMDVYEDDNHIYWERLRKGDKQALFALYNNTYSHLLRFGLKMGSNDELVKDCITQLFLQLWTKQATLPPVTNVQGYLFTALKRQLLDQLAYQAKIHAAIHRMTDKEAESELSYEEIIIRSQQDEEIKHRLQQALKALTPRQIELVRLKFFEGMTYEQIAAQTSQTVKTAYNTIYDAIKALRKMLK</sequence>
<evidence type="ECO:0000259" key="5">
    <source>
        <dbReference type="Pfam" id="PF08281"/>
    </source>
</evidence>
<dbReference type="InterPro" id="IPR039425">
    <property type="entry name" value="RNA_pol_sigma-70-like"/>
</dbReference>
<dbReference type="RefSeq" id="WP_168741648.1">
    <property type="nucleotide sequence ID" value="NZ_JABAHZ010000007.1"/>
</dbReference>
<dbReference type="SUPFAM" id="SSF88659">
    <property type="entry name" value="Sigma3 and sigma4 domains of RNA polymerase sigma factors"/>
    <property type="match status" value="1"/>
</dbReference>
<evidence type="ECO:0000256" key="3">
    <source>
        <dbReference type="ARBA" id="ARBA00023082"/>
    </source>
</evidence>
<dbReference type="InterPro" id="IPR013325">
    <property type="entry name" value="RNA_pol_sigma_r2"/>
</dbReference>
<comment type="similarity">
    <text evidence="1">Belongs to the sigma-70 factor family. ECF subfamily.</text>
</comment>
<dbReference type="AlphaFoldDB" id="A0A847SNV9"/>
<dbReference type="InterPro" id="IPR013324">
    <property type="entry name" value="RNA_pol_sigma_r3/r4-like"/>
</dbReference>
<dbReference type="InterPro" id="IPR036388">
    <property type="entry name" value="WH-like_DNA-bd_sf"/>
</dbReference>
<evidence type="ECO:0000256" key="2">
    <source>
        <dbReference type="ARBA" id="ARBA00023015"/>
    </source>
</evidence>
<dbReference type="Gene3D" id="1.10.1740.10">
    <property type="match status" value="1"/>
</dbReference>
<feature type="domain" description="RNA polymerase sigma factor 70 region 4 type 2" evidence="5">
    <location>
        <begin position="136"/>
        <end position="187"/>
    </location>
</feature>
<evidence type="ECO:0000313" key="7">
    <source>
        <dbReference type="Proteomes" id="UP000552864"/>
    </source>
</evidence>